<dbReference type="GO" id="GO:0000139">
    <property type="term" value="C:Golgi membrane"/>
    <property type="evidence" value="ECO:0007669"/>
    <property type="project" value="UniProtKB-SubCell"/>
</dbReference>
<evidence type="ECO:0000256" key="1">
    <source>
        <dbReference type="ARBA" id="ARBA00004255"/>
    </source>
</evidence>
<protein>
    <submittedName>
        <fullName evidence="6">Uncharacterized protein</fullName>
    </submittedName>
</protein>
<keyword evidence="7" id="KW-1185">Reference proteome</keyword>
<dbReference type="InterPro" id="IPR038261">
    <property type="entry name" value="GPP34-like_sf"/>
</dbReference>
<comment type="similarity">
    <text evidence="2">Belongs to the GOLPH3/VPS74 family.</text>
</comment>
<accession>A0A9X0CZP1</accession>
<comment type="subcellular location">
    <subcellularLocation>
        <location evidence="1">Golgi apparatus membrane</location>
        <topology evidence="1">Peripheral membrane protein</topology>
        <orientation evidence="1">Cytoplasmic side</orientation>
    </subcellularLocation>
</comment>
<organism evidence="6 7">
    <name type="scientific">Desmophyllum pertusum</name>
    <dbReference type="NCBI Taxonomy" id="174260"/>
    <lineage>
        <taxon>Eukaryota</taxon>
        <taxon>Metazoa</taxon>
        <taxon>Cnidaria</taxon>
        <taxon>Anthozoa</taxon>
        <taxon>Hexacorallia</taxon>
        <taxon>Scleractinia</taxon>
        <taxon>Caryophylliina</taxon>
        <taxon>Caryophylliidae</taxon>
        <taxon>Desmophyllum</taxon>
    </lineage>
</organism>
<dbReference type="GO" id="GO:0070273">
    <property type="term" value="F:phosphatidylinositol-4-phosphate binding"/>
    <property type="evidence" value="ECO:0007669"/>
    <property type="project" value="InterPro"/>
</dbReference>
<dbReference type="InterPro" id="IPR008628">
    <property type="entry name" value="GPP34-like"/>
</dbReference>
<evidence type="ECO:0000256" key="2">
    <source>
        <dbReference type="ARBA" id="ARBA00007284"/>
    </source>
</evidence>
<dbReference type="EMBL" id="MU826350">
    <property type="protein sequence ID" value="KAJ7381480.1"/>
    <property type="molecule type" value="Genomic_DNA"/>
</dbReference>
<dbReference type="Pfam" id="PF05719">
    <property type="entry name" value="GPP34"/>
    <property type="match status" value="1"/>
</dbReference>
<evidence type="ECO:0000313" key="7">
    <source>
        <dbReference type="Proteomes" id="UP001163046"/>
    </source>
</evidence>
<dbReference type="OrthoDB" id="5952849at2759"/>
<dbReference type="AlphaFoldDB" id="A0A9X0CZP1"/>
<evidence type="ECO:0000256" key="5">
    <source>
        <dbReference type="ARBA" id="ARBA00023136"/>
    </source>
</evidence>
<evidence type="ECO:0000256" key="3">
    <source>
        <dbReference type="ARBA" id="ARBA00023034"/>
    </source>
</evidence>
<gene>
    <name evidence="6" type="ORF">OS493_001622</name>
</gene>
<dbReference type="Gene3D" id="1.10.3630.10">
    <property type="entry name" value="yeast vps74-n-term truncation variant domain like"/>
    <property type="match status" value="1"/>
</dbReference>
<evidence type="ECO:0000256" key="4">
    <source>
        <dbReference type="ARBA" id="ARBA00023121"/>
    </source>
</evidence>
<name>A0A9X0CZP1_9CNID</name>
<dbReference type="Proteomes" id="UP001163046">
    <property type="component" value="Unassembled WGS sequence"/>
</dbReference>
<sequence>MLTGSYLDQALFSDIVKYHQRTINRPRTLVEWIIQGSYERENSATVVLDSLVQHGILTLESKLFGRRYPTVNSDPQRKLVDEIRKVVLQNQHADGFIWALLKLMYEAECCIGKKAALLSRYFSSEELPAAKEVIKTLVTVNLQDEHITDTPSAQSFELEIVG</sequence>
<comment type="caution">
    <text evidence="6">The sequence shown here is derived from an EMBL/GenBank/DDBJ whole genome shotgun (WGS) entry which is preliminary data.</text>
</comment>
<reference evidence="6" key="1">
    <citation type="submission" date="2023-01" db="EMBL/GenBank/DDBJ databases">
        <title>Genome assembly of the deep-sea coral Lophelia pertusa.</title>
        <authorList>
            <person name="Herrera S."/>
            <person name="Cordes E."/>
        </authorList>
    </citation>
    <scope>NUCLEOTIDE SEQUENCE</scope>
    <source>
        <strain evidence="6">USNM1676648</strain>
        <tissue evidence="6">Polyp</tissue>
    </source>
</reference>
<evidence type="ECO:0000313" key="6">
    <source>
        <dbReference type="EMBL" id="KAJ7381480.1"/>
    </source>
</evidence>
<proteinExistence type="inferred from homology"/>
<keyword evidence="4" id="KW-0446">Lipid-binding</keyword>
<keyword evidence="3" id="KW-0333">Golgi apparatus</keyword>
<keyword evidence="5" id="KW-0472">Membrane</keyword>